<keyword evidence="5" id="KW-0210">Decarboxylase</keyword>
<dbReference type="GO" id="GO:0004425">
    <property type="term" value="F:indole-3-glycerol-phosphate synthase activity"/>
    <property type="evidence" value="ECO:0007669"/>
    <property type="project" value="UniProtKB-EC"/>
</dbReference>
<dbReference type="Pfam" id="PF00218">
    <property type="entry name" value="IGPS"/>
    <property type="match status" value="1"/>
</dbReference>
<keyword evidence="4" id="KW-0028">Amino-acid biosynthesis</keyword>
<accession>A0A9X4MUE7</accession>
<dbReference type="AlphaFoldDB" id="A0A9X4MUE7"/>
<evidence type="ECO:0000256" key="2">
    <source>
        <dbReference type="ARBA" id="ARBA00004696"/>
    </source>
</evidence>
<feature type="domain" description="Indole-3-glycerol phosphate synthase" evidence="9">
    <location>
        <begin position="5"/>
        <end position="253"/>
    </location>
</feature>
<organism evidence="10 11">
    <name type="scientific">Profundicola chukchiensis</name>
    <dbReference type="NCBI Taxonomy" id="2961959"/>
    <lineage>
        <taxon>Bacteria</taxon>
        <taxon>Pseudomonadati</taxon>
        <taxon>Bacteroidota</taxon>
        <taxon>Flavobacteriia</taxon>
        <taxon>Flavobacteriales</taxon>
        <taxon>Weeksellaceae</taxon>
        <taxon>Profundicola</taxon>
    </lineage>
</organism>
<dbReference type="PANTHER" id="PTHR22854">
    <property type="entry name" value="TRYPTOPHAN BIOSYNTHESIS PROTEIN"/>
    <property type="match status" value="1"/>
</dbReference>
<keyword evidence="11" id="KW-1185">Reference proteome</keyword>
<sequence>MINILNEIAQHKLREVSEAKSKVPLEKLQQLPFYNRTCLSAKQSIAQSQNGIIAEFKRKSPSQPNINLDAKVEQVAKDYSGNGAAAISILTDQKYFGGNFNFLEQARENDTPLLCKEFIIDSYQIHQAKAHGADFILLIAALLSKSQICEFTKTAKNLGLEVLLEFHAGEEFEKLIDEVDLVGINNRDLKTFDVNLQHSIAMRNRLPKDRIVIAESGIHSVEDYKLLKQNGFDGFLIGEYFMKQEAPGQALKQFILSIHEN</sequence>
<evidence type="ECO:0000313" key="11">
    <source>
        <dbReference type="Proteomes" id="UP001152599"/>
    </source>
</evidence>
<dbReference type="InterPro" id="IPR013785">
    <property type="entry name" value="Aldolase_TIM"/>
</dbReference>
<keyword evidence="6" id="KW-0822">Tryptophan biosynthesis</keyword>
<dbReference type="FunFam" id="3.20.20.70:FF:000024">
    <property type="entry name" value="Indole-3-glycerol phosphate synthase"/>
    <property type="match status" value="1"/>
</dbReference>
<evidence type="ECO:0000256" key="5">
    <source>
        <dbReference type="ARBA" id="ARBA00022793"/>
    </source>
</evidence>
<dbReference type="RefSeq" id="WP_304419813.1">
    <property type="nucleotide sequence ID" value="NZ_JANCMU010000001.1"/>
</dbReference>
<dbReference type="GO" id="GO:0004640">
    <property type="term" value="F:phosphoribosylanthranilate isomerase activity"/>
    <property type="evidence" value="ECO:0007669"/>
    <property type="project" value="TreeGrafter"/>
</dbReference>
<evidence type="ECO:0000313" key="10">
    <source>
        <dbReference type="EMBL" id="MDG4945096.1"/>
    </source>
</evidence>
<comment type="catalytic activity">
    <reaction evidence="1">
        <text>1-(2-carboxyphenylamino)-1-deoxy-D-ribulose 5-phosphate + H(+) = (1S,2R)-1-C-(indol-3-yl)glycerol 3-phosphate + CO2 + H2O</text>
        <dbReference type="Rhea" id="RHEA:23476"/>
        <dbReference type="ChEBI" id="CHEBI:15377"/>
        <dbReference type="ChEBI" id="CHEBI:15378"/>
        <dbReference type="ChEBI" id="CHEBI:16526"/>
        <dbReference type="ChEBI" id="CHEBI:58613"/>
        <dbReference type="ChEBI" id="CHEBI:58866"/>
        <dbReference type="EC" id="4.1.1.48"/>
    </reaction>
</comment>
<dbReference type="Gene3D" id="3.20.20.70">
    <property type="entry name" value="Aldolase class I"/>
    <property type="match status" value="1"/>
</dbReference>
<proteinExistence type="predicted"/>
<dbReference type="InterPro" id="IPR011060">
    <property type="entry name" value="RibuloseP-bd_barrel"/>
</dbReference>
<evidence type="ECO:0000256" key="3">
    <source>
        <dbReference type="ARBA" id="ARBA00012362"/>
    </source>
</evidence>
<dbReference type="NCBIfam" id="NF001377">
    <property type="entry name" value="PRK00278.2-4"/>
    <property type="match status" value="1"/>
</dbReference>
<keyword evidence="7" id="KW-0057">Aromatic amino acid biosynthesis</keyword>
<evidence type="ECO:0000256" key="7">
    <source>
        <dbReference type="ARBA" id="ARBA00023141"/>
    </source>
</evidence>
<evidence type="ECO:0000256" key="1">
    <source>
        <dbReference type="ARBA" id="ARBA00001633"/>
    </source>
</evidence>
<dbReference type="EMBL" id="JANCMU010000001">
    <property type="protein sequence ID" value="MDG4945096.1"/>
    <property type="molecule type" value="Genomic_DNA"/>
</dbReference>
<protein>
    <recommendedName>
        <fullName evidence="3">indole-3-glycerol-phosphate synthase</fullName>
        <ecNumber evidence="3">4.1.1.48</ecNumber>
    </recommendedName>
</protein>
<dbReference type="InterPro" id="IPR045186">
    <property type="entry name" value="Indole-3-glycerol_P_synth"/>
</dbReference>
<reference evidence="10" key="1">
    <citation type="submission" date="2022-07" db="EMBL/GenBank/DDBJ databases">
        <title>Description and genome-wide analysis of Profundicola chukchiensis gen. nov., sp. nov., marine bacteria isolated from bottom sediments of the Chukchi Sea.</title>
        <authorList>
            <person name="Romanenko L."/>
            <person name="Otstavnykh N."/>
            <person name="Kurilenko V."/>
            <person name="Eremeev V."/>
            <person name="Velansky P."/>
            <person name="Mikhailov V."/>
            <person name="Isaeva M."/>
        </authorList>
    </citation>
    <scope>NUCLEOTIDE SEQUENCE</scope>
    <source>
        <strain evidence="10">KMM 9713</strain>
    </source>
</reference>
<comment type="caution">
    <text evidence="10">The sequence shown here is derived from an EMBL/GenBank/DDBJ whole genome shotgun (WGS) entry which is preliminary data.</text>
</comment>
<dbReference type="InterPro" id="IPR013798">
    <property type="entry name" value="Indole-3-glycerol_P_synth_dom"/>
</dbReference>
<dbReference type="PROSITE" id="PS00614">
    <property type="entry name" value="IGPS"/>
    <property type="match status" value="1"/>
</dbReference>
<keyword evidence="8 10" id="KW-0456">Lyase</keyword>
<evidence type="ECO:0000256" key="6">
    <source>
        <dbReference type="ARBA" id="ARBA00022822"/>
    </source>
</evidence>
<dbReference type="PANTHER" id="PTHR22854:SF2">
    <property type="entry name" value="INDOLE-3-GLYCEROL-PHOSPHATE SYNTHASE"/>
    <property type="match status" value="1"/>
</dbReference>
<name>A0A9X4MUE7_9FLAO</name>
<dbReference type="GO" id="GO:0000162">
    <property type="term" value="P:L-tryptophan biosynthetic process"/>
    <property type="evidence" value="ECO:0007669"/>
    <property type="project" value="UniProtKB-KW"/>
</dbReference>
<dbReference type="InterPro" id="IPR001468">
    <property type="entry name" value="Indole-3-GlycerolPSynthase_CS"/>
</dbReference>
<evidence type="ECO:0000256" key="4">
    <source>
        <dbReference type="ARBA" id="ARBA00022605"/>
    </source>
</evidence>
<gene>
    <name evidence="10" type="primary">trpC</name>
    <name evidence="10" type="ORF">NMK71_01600</name>
</gene>
<dbReference type="Proteomes" id="UP001152599">
    <property type="component" value="Unassembled WGS sequence"/>
</dbReference>
<dbReference type="CDD" id="cd00331">
    <property type="entry name" value="IGPS"/>
    <property type="match status" value="1"/>
</dbReference>
<dbReference type="EC" id="4.1.1.48" evidence="3"/>
<dbReference type="SUPFAM" id="SSF51366">
    <property type="entry name" value="Ribulose-phoshate binding barrel"/>
    <property type="match status" value="1"/>
</dbReference>
<comment type="pathway">
    <text evidence="2">Amino-acid biosynthesis; L-tryptophan biosynthesis; L-tryptophan from chorismate: step 4/5.</text>
</comment>
<evidence type="ECO:0000256" key="8">
    <source>
        <dbReference type="ARBA" id="ARBA00023239"/>
    </source>
</evidence>
<evidence type="ECO:0000259" key="9">
    <source>
        <dbReference type="Pfam" id="PF00218"/>
    </source>
</evidence>